<evidence type="ECO:0000313" key="3">
    <source>
        <dbReference type="Proteomes" id="UP000627292"/>
    </source>
</evidence>
<accession>A0A917IXA1</accession>
<dbReference type="AlphaFoldDB" id="A0A917IXA1"/>
<dbReference type="Pfam" id="PF00535">
    <property type="entry name" value="Glycos_transf_2"/>
    <property type="match status" value="1"/>
</dbReference>
<sequence length="270" mass="30538">MVNGKKVVAVMPGYNVEKTLRQTYEEINQSLVDEIILGDNASTDNTVALARELGIKHIVRQQTNMGYGGNQKAIYQKALEIGADIVIMVHPDFQYTPTLIESMVTIIANNVYPVVLASRMLGRGARKGGMPLYKYIANRFLTRCQNTIMRQKLSEYHTGYRAYRRDVLLNIAFHENSNDFVFDNEFLAQVFYHGYDIAEITCPTKYFREASSINFSRSVVYGMGVLRVSMQYLLQKAGLRSYPIFSKPIGANIASIKQVVINDTSAVNEY</sequence>
<organism evidence="2 3">
    <name type="scientific">Filimonas zeae</name>
    <dbReference type="NCBI Taxonomy" id="1737353"/>
    <lineage>
        <taxon>Bacteria</taxon>
        <taxon>Pseudomonadati</taxon>
        <taxon>Bacteroidota</taxon>
        <taxon>Chitinophagia</taxon>
        <taxon>Chitinophagales</taxon>
        <taxon>Chitinophagaceae</taxon>
        <taxon>Filimonas</taxon>
    </lineage>
</organism>
<proteinExistence type="predicted"/>
<reference evidence="2" key="2">
    <citation type="submission" date="2020-09" db="EMBL/GenBank/DDBJ databases">
        <authorList>
            <person name="Sun Q."/>
            <person name="Zhou Y."/>
        </authorList>
    </citation>
    <scope>NUCLEOTIDE SEQUENCE</scope>
    <source>
        <strain evidence="2">CGMCC 1.15290</strain>
    </source>
</reference>
<dbReference type="SUPFAM" id="SSF53448">
    <property type="entry name" value="Nucleotide-diphospho-sugar transferases"/>
    <property type="match status" value="1"/>
</dbReference>
<dbReference type="EMBL" id="BMIB01000002">
    <property type="protein sequence ID" value="GGH65609.1"/>
    <property type="molecule type" value="Genomic_DNA"/>
</dbReference>
<dbReference type="Proteomes" id="UP000627292">
    <property type="component" value="Unassembled WGS sequence"/>
</dbReference>
<gene>
    <name evidence="2" type="ORF">GCM10011379_18920</name>
</gene>
<feature type="domain" description="Glycosyltransferase 2-like" evidence="1">
    <location>
        <begin position="10"/>
        <end position="168"/>
    </location>
</feature>
<dbReference type="RefSeq" id="WP_188951788.1">
    <property type="nucleotide sequence ID" value="NZ_BMIB01000002.1"/>
</dbReference>
<protein>
    <submittedName>
        <fullName evidence="2">Glycosyl transferase family 2</fullName>
    </submittedName>
</protein>
<dbReference type="InterPro" id="IPR029044">
    <property type="entry name" value="Nucleotide-diphossugar_trans"/>
</dbReference>
<dbReference type="GO" id="GO:0016740">
    <property type="term" value="F:transferase activity"/>
    <property type="evidence" value="ECO:0007669"/>
    <property type="project" value="UniProtKB-KW"/>
</dbReference>
<evidence type="ECO:0000259" key="1">
    <source>
        <dbReference type="Pfam" id="PF00535"/>
    </source>
</evidence>
<dbReference type="InterPro" id="IPR001173">
    <property type="entry name" value="Glyco_trans_2-like"/>
</dbReference>
<dbReference type="Gene3D" id="3.90.550.10">
    <property type="entry name" value="Spore Coat Polysaccharide Biosynthesis Protein SpsA, Chain A"/>
    <property type="match status" value="1"/>
</dbReference>
<dbReference type="PANTHER" id="PTHR48090:SF7">
    <property type="entry name" value="RFBJ PROTEIN"/>
    <property type="match status" value="1"/>
</dbReference>
<keyword evidence="2" id="KW-0808">Transferase</keyword>
<name>A0A917IXA1_9BACT</name>
<reference evidence="2" key="1">
    <citation type="journal article" date="2014" name="Int. J. Syst. Evol. Microbiol.">
        <title>Complete genome sequence of Corynebacterium casei LMG S-19264T (=DSM 44701T), isolated from a smear-ripened cheese.</title>
        <authorList>
            <consortium name="US DOE Joint Genome Institute (JGI-PGF)"/>
            <person name="Walter F."/>
            <person name="Albersmeier A."/>
            <person name="Kalinowski J."/>
            <person name="Ruckert C."/>
        </authorList>
    </citation>
    <scope>NUCLEOTIDE SEQUENCE</scope>
    <source>
        <strain evidence="2">CGMCC 1.15290</strain>
    </source>
</reference>
<dbReference type="CDD" id="cd04179">
    <property type="entry name" value="DPM_DPG-synthase_like"/>
    <property type="match status" value="1"/>
</dbReference>
<dbReference type="PANTHER" id="PTHR48090">
    <property type="entry name" value="UNDECAPRENYL-PHOSPHATE 4-DEOXY-4-FORMAMIDO-L-ARABINOSE TRANSFERASE-RELATED"/>
    <property type="match status" value="1"/>
</dbReference>
<comment type="caution">
    <text evidence="2">The sequence shown here is derived from an EMBL/GenBank/DDBJ whole genome shotgun (WGS) entry which is preliminary data.</text>
</comment>
<dbReference type="InterPro" id="IPR050256">
    <property type="entry name" value="Glycosyltransferase_2"/>
</dbReference>
<keyword evidence="3" id="KW-1185">Reference proteome</keyword>
<evidence type="ECO:0000313" key="2">
    <source>
        <dbReference type="EMBL" id="GGH65609.1"/>
    </source>
</evidence>